<feature type="transmembrane region" description="Helical" evidence="3">
    <location>
        <begin position="21"/>
        <end position="41"/>
    </location>
</feature>
<dbReference type="SMART" id="SM00283">
    <property type="entry name" value="MA"/>
    <property type="match status" value="1"/>
</dbReference>
<feature type="transmembrane region" description="Helical" evidence="3">
    <location>
        <begin position="131"/>
        <end position="150"/>
    </location>
</feature>
<dbReference type="KEGG" id="tum:CBW65_20990"/>
<dbReference type="RefSeq" id="WP_087458519.1">
    <property type="nucleotide sequence ID" value="NZ_CP021434.1"/>
</dbReference>
<gene>
    <name evidence="5" type="ORF">CBW65_20990</name>
</gene>
<dbReference type="PANTHER" id="PTHR32089">
    <property type="entry name" value="METHYL-ACCEPTING CHEMOTAXIS PROTEIN MCPB"/>
    <property type="match status" value="1"/>
</dbReference>
<dbReference type="EMBL" id="CP021434">
    <property type="protein sequence ID" value="ARU63174.1"/>
    <property type="molecule type" value="Genomic_DNA"/>
</dbReference>
<dbReference type="GO" id="GO:0016020">
    <property type="term" value="C:membrane"/>
    <property type="evidence" value="ECO:0007669"/>
    <property type="project" value="InterPro"/>
</dbReference>
<dbReference type="Proteomes" id="UP000195437">
    <property type="component" value="Chromosome"/>
</dbReference>
<dbReference type="PROSITE" id="PS50111">
    <property type="entry name" value="CHEMOTAXIS_TRANSDUC_2"/>
    <property type="match status" value="1"/>
</dbReference>
<dbReference type="Gene3D" id="1.10.287.950">
    <property type="entry name" value="Methyl-accepting chemotaxis protein"/>
    <property type="match status" value="1"/>
</dbReference>
<dbReference type="SUPFAM" id="SSF58104">
    <property type="entry name" value="Methyl-accepting chemotaxis protein (MCP) signaling domain"/>
    <property type="match status" value="1"/>
</dbReference>
<feature type="transmembrane region" description="Helical" evidence="3">
    <location>
        <begin position="53"/>
        <end position="72"/>
    </location>
</feature>
<dbReference type="OrthoDB" id="9807021at2"/>
<keyword evidence="1 2" id="KW-0807">Transducer</keyword>
<protein>
    <recommendedName>
        <fullName evidence="4">Methyl-accepting transducer domain-containing protein</fullName>
    </recommendedName>
</protein>
<feature type="transmembrane region" description="Helical" evidence="3">
    <location>
        <begin position="108"/>
        <end position="124"/>
    </location>
</feature>
<keyword evidence="3" id="KW-0472">Membrane</keyword>
<dbReference type="GO" id="GO:0007165">
    <property type="term" value="P:signal transduction"/>
    <property type="evidence" value="ECO:0007669"/>
    <property type="project" value="UniProtKB-KW"/>
</dbReference>
<dbReference type="Pfam" id="PF00015">
    <property type="entry name" value="MCPsignal"/>
    <property type="match status" value="1"/>
</dbReference>
<dbReference type="AlphaFoldDB" id="A0A1Y0IV10"/>
<organism evidence="5 6">
    <name type="scientific">Tumebacillus avium</name>
    <dbReference type="NCBI Taxonomy" id="1903704"/>
    <lineage>
        <taxon>Bacteria</taxon>
        <taxon>Bacillati</taxon>
        <taxon>Bacillota</taxon>
        <taxon>Bacilli</taxon>
        <taxon>Bacillales</taxon>
        <taxon>Alicyclobacillaceae</taxon>
        <taxon>Tumebacillus</taxon>
    </lineage>
</organism>
<proteinExistence type="predicted"/>
<dbReference type="PANTHER" id="PTHR32089:SF112">
    <property type="entry name" value="LYSOZYME-LIKE PROTEIN-RELATED"/>
    <property type="match status" value="1"/>
</dbReference>
<evidence type="ECO:0000256" key="2">
    <source>
        <dbReference type="PROSITE-ProRule" id="PRU00284"/>
    </source>
</evidence>
<dbReference type="InterPro" id="IPR004089">
    <property type="entry name" value="MCPsignal_dom"/>
</dbReference>
<evidence type="ECO:0000313" key="6">
    <source>
        <dbReference type="Proteomes" id="UP000195437"/>
    </source>
</evidence>
<keyword evidence="6" id="KW-1185">Reference proteome</keyword>
<sequence length="487" mass="54077">MTNEKRLQERLFQHDFYLKSVNLARMGLLMGLGLSLVFAALDVWLVPEVKDQFWLIRFALTIPLTLLAFILSYTKYFERLMQPLLLLFPTVSGFGVVYMMYLAPHASFLYYGMMMLFIFIYTMSRLRFRYASVLGTAIFAAWFGMAFMTSTSTMNLLTDAFFLFSTNFAGMFTCFMQESELRKEFTQRGLLKAERDKTEELVADISVRNEELSSATETMRSLSKKLQLTAEEVLKEAKTVASSSTHASAALQETAVGIQNVAGLAQQVSAYSSSLSDKNTEVQQSVDTGTDRVREILDVTKEALVTANDNAQKVKSLQDETKNIAQIIDIIVNISQQTNLLALNAAIESARAGEAGRGFAVVTSEIRSLADETASATSKIAQILDKIRDESDAVAEKSHLLKDTTEKIRTKGEQVSEEFDMISTSVSSMSEIVRIVEEAASEQSSAAAEMSVETDKAISASEEVVQVAEELEKISSKLDAMMEQFKA</sequence>
<evidence type="ECO:0000256" key="1">
    <source>
        <dbReference type="ARBA" id="ARBA00023224"/>
    </source>
</evidence>
<accession>A0A1Y0IV10</accession>
<feature type="transmembrane region" description="Helical" evidence="3">
    <location>
        <begin position="84"/>
        <end position="102"/>
    </location>
</feature>
<evidence type="ECO:0000259" key="4">
    <source>
        <dbReference type="PROSITE" id="PS50111"/>
    </source>
</evidence>
<feature type="domain" description="Methyl-accepting transducer" evidence="4">
    <location>
        <begin position="222"/>
        <end position="472"/>
    </location>
</feature>
<reference evidence="6" key="1">
    <citation type="submission" date="2017-05" db="EMBL/GenBank/DDBJ databases">
        <authorList>
            <person name="Sung H."/>
        </authorList>
    </citation>
    <scope>NUCLEOTIDE SEQUENCE [LARGE SCALE GENOMIC DNA]</scope>
    <source>
        <strain evidence="6">AR23208</strain>
    </source>
</reference>
<name>A0A1Y0IV10_9BACL</name>
<evidence type="ECO:0000256" key="3">
    <source>
        <dbReference type="SAM" id="Phobius"/>
    </source>
</evidence>
<keyword evidence="3" id="KW-1133">Transmembrane helix</keyword>
<keyword evidence="3" id="KW-0812">Transmembrane</keyword>
<evidence type="ECO:0000313" key="5">
    <source>
        <dbReference type="EMBL" id="ARU63174.1"/>
    </source>
</evidence>